<feature type="transmembrane region" description="Helical" evidence="2">
    <location>
        <begin position="108"/>
        <end position="129"/>
    </location>
</feature>
<dbReference type="OrthoDB" id="289957at2157"/>
<organism evidence="4 5">
    <name type="scientific">Natronomonas pharaonis (strain ATCC 35678 / DSM 2160 / CIP 103997 / JCM 8858 / NBRC 14720 / NCIMB 2260 / Gabara)</name>
    <name type="common">Halobacterium pharaonis</name>
    <dbReference type="NCBI Taxonomy" id="348780"/>
    <lineage>
        <taxon>Archaea</taxon>
        <taxon>Methanobacteriati</taxon>
        <taxon>Methanobacteriota</taxon>
        <taxon>Stenosarchaea group</taxon>
        <taxon>Halobacteria</taxon>
        <taxon>Halobacteriales</taxon>
        <taxon>Natronomonadaceae</taxon>
        <taxon>Natronomonas</taxon>
    </lineage>
</organism>
<dbReference type="KEGG" id="nph:NP_3314A"/>
<dbReference type="STRING" id="348780.NP_3314A"/>
<dbReference type="Proteomes" id="UP000002698">
    <property type="component" value="Chromosome"/>
</dbReference>
<keyword evidence="2" id="KW-0812">Transmembrane</keyword>
<keyword evidence="4" id="KW-0614">Plasmid</keyword>
<dbReference type="KEGG" id="nph:NP_7038A"/>
<feature type="transmembrane region" description="Helical" evidence="2">
    <location>
        <begin position="82"/>
        <end position="101"/>
    </location>
</feature>
<dbReference type="GeneID" id="3703479"/>
<gene>
    <name evidence="3" type="ordered locus">NP_3314A</name>
    <name evidence="4" type="ordered locus">NP_7038A</name>
</gene>
<feature type="region of interest" description="Disordered" evidence="1">
    <location>
        <begin position="35"/>
        <end position="66"/>
    </location>
</feature>
<evidence type="ECO:0000313" key="5">
    <source>
        <dbReference type="Proteomes" id="UP000002698"/>
    </source>
</evidence>
<keyword evidence="5" id="KW-1185">Reference proteome</keyword>
<dbReference type="RefSeq" id="WP_011323369.1">
    <property type="nucleotide sequence ID" value="NC_007426.1"/>
</dbReference>
<dbReference type="EnsemblBacteria" id="CAI49748">
    <property type="protein sequence ID" value="CAI49748"/>
    <property type="gene ID" value="NP_3314A"/>
</dbReference>
<evidence type="ECO:0000313" key="4">
    <source>
        <dbReference type="EMBL" id="CAI50935.1"/>
    </source>
</evidence>
<geneLocation type="plasmid" evidence="4 5">
    <name>PL23</name>
</geneLocation>
<name>Q3ILT5_NATPD</name>
<proteinExistence type="predicted"/>
<feature type="compositionally biased region" description="Acidic residues" evidence="1">
    <location>
        <begin position="35"/>
        <end position="60"/>
    </location>
</feature>
<dbReference type="HOGENOM" id="CLU_1881140_0_0_2"/>
<keyword evidence="2" id="KW-1133">Transmembrane helix</keyword>
<accession>Q3ILT5</accession>
<sequence length="135" mass="14010">MRTIGVVAFVLFLGFSVSMLSMSGIGPAIFGQDTDDEVGLGPQEDLEQAADDASVDEGDEGGIGADVAAEDEPTTIGFVLEGAQFAVGLVASIAALPFTLMNLGLPRFFAIPLGMVLQIVGAVGLFQFLTGREWI</sequence>
<evidence type="ECO:0000256" key="2">
    <source>
        <dbReference type="SAM" id="Phobius"/>
    </source>
</evidence>
<evidence type="ECO:0000256" key="1">
    <source>
        <dbReference type="SAM" id="MobiDB-lite"/>
    </source>
</evidence>
<dbReference type="EMBL" id="CR936257">
    <property type="protein sequence ID" value="CAI49748.1"/>
    <property type="molecule type" value="Genomic_DNA"/>
</dbReference>
<dbReference type="Proteomes" id="UP000002698">
    <property type="component" value="Plasmid PL23"/>
</dbReference>
<evidence type="ECO:0000313" key="3">
    <source>
        <dbReference type="EMBL" id="CAI49748.1"/>
    </source>
</evidence>
<reference evidence="4 5" key="1">
    <citation type="journal article" date="2005" name="Genome Res.">
        <title>Living with two extremes: conclusions from the genome sequence of Natronomonas pharaonis.</title>
        <authorList>
            <person name="Falb M."/>
            <person name="Pfeiffer F."/>
            <person name="Palm P."/>
            <person name="Rodewald K."/>
            <person name="Hickmann V."/>
            <person name="Tittor J."/>
            <person name="Oesterhelt D."/>
        </authorList>
    </citation>
    <scope>NUCLEOTIDE SEQUENCE [LARGE SCALE GENOMIC DNA]</scope>
    <source>
        <strain evidence="5">ATCC 35678 / DSM 2160 / CIP 103997 / JCM 8858 / NBRC 14720 / NCIMB 2260 / Gabara</strain>
        <strain evidence="4">Gabara</strain>
        <plasmid evidence="4">PL23</plasmid>
    </source>
</reference>
<protein>
    <submittedName>
        <fullName evidence="4">Uncharacterized protein</fullName>
    </submittedName>
</protein>
<keyword evidence="2" id="KW-0472">Membrane</keyword>
<dbReference type="EnsemblBacteria" id="CAI50935">
    <property type="protein sequence ID" value="CAI50935"/>
    <property type="gene ID" value="NP_7038A"/>
</dbReference>
<dbReference type="AlphaFoldDB" id="Q3ILT5"/>
<dbReference type="EMBL" id="CR936259">
    <property type="protein sequence ID" value="CAI50935.1"/>
    <property type="molecule type" value="Genomic_DNA"/>
</dbReference>